<dbReference type="PROSITE" id="PS50005">
    <property type="entry name" value="TPR"/>
    <property type="match status" value="1"/>
</dbReference>
<organism evidence="3 4">
    <name type="scientific">Aquisphaera giovannonii</name>
    <dbReference type="NCBI Taxonomy" id="406548"/>
    <lineage>
        <taxon>Bacteria</taxon>
        <taxon>Pseudomonadati</taxon>
        <taxon>Planctomycetota</taxon>
        <taxon>Planctomycetia</taxon>
        <taxon>Isosphaerales</taxon>
        <taxon>Isosphaeraceae</taxon>
        <taxon>Aquisphaera</taxon>
    </lineage>
</organism>
<dbReference type="Gene3D" id="1.25.40.10">
    <property type="entry name" value="Tetratricopeptide repeat domain"/>
    <property type="match status" value="2"/>
</dbReference>
<evidence type="ECO:0000256" key="2">
    <source>
        <dbReference type="SAM" id="MobiDB-lite"/>
    </source>
</evidence>
<protein>
    <recommendedName>
        <fullName evidence="5">Tetratricopeptide repeat protein</fullName>
    </recommendedName>
</protein>
<dbReference type="OrthoDB" id="10012110at2"/>
<name>A0A5B9W4Z2_9BACT</name>
<proteinExistence type="predicted"/>
<feature type="region of interest" description="Disordered" evidence="2">
    <location>
        <begin position="378"/>
        <end position="405"/>
    </location>
</feature>
<dbReference type="EMBL" id="CP042997">
    <property type="protein sequence ID" value="QEH35100.1"/>
    <property type="molecule type" value="Genomic_DNA"/>
</dbReference>
<feature type="region of interest" description="Disordered" evidence="2">
    <location>
        <begin position="73"/>
        <end position="112"/>
    </location>
</feature>
<evidence type="ECO:0000313" key="3">
    <source>
        <dbReference type="EMBL" id="QEH35100.1"/>
    </source>
</evidence>
<dbReference type="RefSeq" id="WP_148594942.1">
    <property type="nucleotide sequence ID" value="NZ_CP042997.1"/>
</dbReference>
<dbReference type="InterPro" id="IPR011990">
    <property type="entry name" value="TPR-like_helical_dom_sf"/>
</dbReference>
<dbReference type="InterPro" id="IPR019734">
    <property type="entry name" value="TPR_rpt"/>
</dbReference>
<gene>
    <name evidence="3" type="ORF">OJF2_36450</name>
</gene>
<evidence type="ECO:0000256" key="1">
    <source>
        <dbReference type="PROSITE-ProRule" id="PRU00339"/>
    </source>
</evidence>
<keyword evidence="4" id="KW-1185">Reference proteome</keyword>
<feature type="region of interest" description="Disordered" evidence="2">
    <location>
        <begin position="1"/>
        <end position="40"/>
    </location>
</feature>
<dbReference type="SUPFAM" id="SSF48452">
    <property type="entry name" value="TPR-like"/>
    <property type="match status" value="2"/>
</dbReference>
<dbReference type="AlphaFoldDB" id="A0A5B9W4Z2"/>
<accession>A0A5B9W4Z2</accession>
<feature type="repeat" description="TPR" evidence="1">
    <location>
        <begin position="199"/>
        <end position="232"/>
    </location>
</feature>
<reference evidence="3 4" key="1">
    <citation type="submission" date="2019-08" db="EMBL/GenBank/DDBJ databases">
        <title>Deep-cultivation of Planctomycetes and their phenomic and genomic characterization uncovers novel biology.</title>
        <authorList>
            <person name="Wiegand S."/>
            <person name="Jogler M."/>
            <person name="Boedeker C."/>
            <person name="Pinto D."/>
            <person name="Vollmers J."/>
            <person name="Rivas-Marin E."/>
            <person name="Kohn T."/>
            <person name="Peeters S.H."/>
            <person name="Heuer A."/>
            <person name="Rast P."/>
            <person name="Oberbeckmann S."/>
            <person name="Bunk B."/>
            <person name="Jeske O."/>
            <person name="Meyerdierks A."/>
            <person name="Storesund J.E."/>
            <person name="Kallscheuer N."/>
            <person name="Luecker S."/>
            <person name="Lage O.M."/>
            <person name="Pohl T."/>
            <person name="Merkel B.J."/>
            <person name="Hornburger P."/>
            <person name="Mueller R.-W."/>
            <person name="Bruemmer F."/>
            <person name="Labrenz M."/>
            <person name="Spormann A.M."/>
            <person name="Op den Camp H."/>
            <person name="Overmann J."/>
            <person name="Amann R."/>
            <person name="Jetten M.S.M."/>
            <person name="Mascher T."/>
            <person name="Medema M.H."/>
            <person name="Devos D.P."/>
            <person name="Kaster A.-K."/>
            <person name="Ovreas L."/>
            <person name="Rohde M."/>
            <person name="Galperin M.Y."/>
            <person name="Jogler C."/>
        </authorList>
    </citation>
    <scope>NUCLEOTIDE SEQUENCE [LARGE SCALE GENOMIC DNA]</scope>
    <source>
        <strain evidence="3 4">OJF2</strain>
    </source>
</reference>
<evidence type="ECO:0000313" key="4">
    <source>
        <dbReference type="Proteomes" id="UP000324233"/>
    </source>
</evidence>
<evidence type="ECO:0008006" key="5">
    <source>
        <dbReference type="Google" id="ProtNLM"/>
    </source>
</evidence>
<sequence>MAEHSDEGRGDGTTIVTPREGAHVAAPPHHAGRADRPAGGPSRWGTLLPAALVCLAAGAAGAWGYSHFFGGGKSRDESGASKGSSSAPDARKDAASAPAGGGQDSGRLKDAQSAWADAVKELKAARDAEAQARRSADESRAVLGFLERTLLAGRGSGDGALPKAFWSGGQGGNPTLRQAVDAAESQVGATFGDRPLAEASVREALGQAYLALDDAAKGVKQYERALALRQALQGSTAADTSACRNKLAVAYRMAGLTAEGERLFQATPDSAERAAALAVQGAMLLAGKKPAEAELPLRECVTIRRKLMPDDWSTFDAESALGQALLDQRKFVEAEPVLAESYEGLSRNSGAIPAADRPAVSRARDRLVKLYEAWGKPEQAAKWKADAPKSAPASPSPPTPPSAPR</sequence>
<dbReference type="Proteomes" id="UP000324233">
    <property type="component" value="Chromosome"/>
</dbReference>
<feature type="compositionally biased region" description="Basic and acidic residues" evidence="2">
    <location>
        <begin position="1"/>
        <end position="10"/>
    </location>
</feature>
<feature type="compositionally biased region" description="Pro residues" evidence="2">
    <location>
        <begin position="394"/>
        <end position="405"/>
    </location>
</feature>
<dbReference type="KEGG" id="agv:OJF2_36450"/>
<keyword evidence="1" id="KW-0802">TPR repeat</keyword>